<dbReference type="PROSITE" id="PS50093">
    <property type="entry name" value="PKD"/>
    <property type="match status" value="2"/>
</dbReference>
<dbReference type="OrthoDB" id="1491323at2"/>
<dbReference type="RefSeq" id="WP_068592055.1">
    <property type="nucleotide sequence ID" value="NZ_LRXL01000037.1"/>
</dbReference>
<feature type="domain" description="PKD" evidence="1">
    <location>
        <begin position="147"/>
        <end position="187"/>
    </location>
</feature>
<evidence type="ECO:0000313" key="2">
    <source>
        <dbReference type="EMBL" id="OAB78751.1"/>
    </source>
</evidence>
<dbReference type="EMBL" id="LRXL01000037">
    <property type="protein sequence ID" value="OAB78751.1"/>
    <property type="molecule type" value="Genomic_DNA"/>
</dbReference>
<protein>
    <recommendedName>
        <fullName evidence="1">PKD domain-containing protein</fullName>
    </recommendedName>
</protein>
<name>A0A167HLX8_9FLAO</name>
<gene>
    <name evidence="2" type="ORF">ULVI_09215</name>
</gene>
<comment type="caution">
    <text evidence="2">The sequence shown here is derived from an EMBL/GenBank/DDBJ whole genome shotgun (WGS) entry which is preliminary data.</text>
</comment>
<dbReference type="Gene3D" id="2.60.40.10">
    <property type="entry name" value="Immunoglobulins"/>
    <property type="match status" value="2"/>
</dbReference>
<dbReference type="InterPro" id="IPR035986">
    <property type="entry name" value="PKD_dom_sf"/>
</dbReference>
<evidence type="ECO:0000313" key="3">
    <source>
        <dbReference type="Proteomes" id="UP000077013"/>
    </source>
</evidence>
<dbReference type="InterPro" id="IPR000601">
    <property type="entry name" value="PKD_dom"/>
</dbReference>
<dbReference type="InterPro" id="IPR013783">
    <property type="entry name" value="Ig-like_fold"/>
</dbReference>
<dbReference type="STRING" id="1763537.ULVI_09215"/>
<evidence type="ECO:0000259" key="1">
    <source>
        <dbReference type="PROSITE" id="PS50093"/>
    </source>
</evidence>
<dbReference type="Pfam" id="PF18911">
    <property type="entry name" value="PKD_4"/>
    <property type="match status" value="1"/>
</dbReference>
<accession>A0A167HLX8</accession>
<feature type="domain" description="PKD" evidence="1">
    <location>
        <begin position="70"/>
        <end position="104"/>
    </location>
</feature>
<dbReference type="SUPFAM" id="SSF49299">
    <property type="entry name" value="PKD domain"/>
    <property type="match status" value="2"/>
</dbReference>
<keyword evidence="3" id="KW-1185">Reference proteome</keyword>
<sequence>MEKKAKMTQHIDKNVIYLFLAAFLISASTLAYRYIKMAPCDEVVFTSVAKEYRAGELIKFIDKTEGAKFWEWKFDDSTRVSTEKEPLHIFKEPGEYTVTLMVNDLCIKKEVITIKEKKEVIDPSKLPVFEVPNSIVLGEPLKVIDKTNNASTWEWRFGETVRVDADTKQAEYIYKEPGLKTISLVVNGDLKHITRKKINVLPIESDEEPITQISIPDKPKGWSIKHSPLEKNIKEAPSTVEPTKPKTVPYISEKEFTRRMIMVSDEEMDVKQFTEYFCGDINKPVISNGKNTTFLVLCEKIRGRKIKIKKLDLYRDKGSNCIKNLIIDYRKSLF</sequence>
<reference evidence="2 3" key="1">
    <citation type="submission" date="2016-02" db="EMBL/GenBank/DDBJ databases">
        <title>Ulvibacter sp. LPB0005, isolated from Thais luteostoma.</title>
        <authorList>
            <person name="Shin S.-K."/>
            <person name="Yi H."/>
        </authorList>
    </citation>
    <scope>NUCLEOTIDE SEQUENCE [LARGE SCALE GENOMIC DNA]</scope>
    <source>
        <strain evidence="2 3">LPB0005</strain>
    </source>
</reference>
<dbReference type="InterPro" id="IPR022409">
    <property type="entry name" value="PKD/Chitinase_dom"/>
</dbReference>
<dbReference type="AlphaFoldDB" id="A0A167HLX8"/>
<dbReference type="CDD" id="cd00146">
    <property type="entry name" value="PKD"/>
    <property type="match status" value="1"/>
</dbReference>
<dbReference type="SMART" id="SM00089">
    <property type="entry name" value="PKD"/>
    <property type="match status" value="2"/>
</dbReference>
<organism evidence="2 3">
    <name type="scientific">Cochleicola gelatinilyticus</name>
    <dbReference type="NCBI Taxonomy" id="1763537"/>
    <lineage>
        <taxon>Bacteria</taxon>
        <taxon>Pseudomonadati</taxon>
        <taxon>Bacteroidota</taxon>
        <taxon>Flavobacteriia</taxon>
        <taxon>Flavobacteriales</taxon>
        <taxon>Flavobacteriaceae</taxon>
        <taxon>Cochleicola</taxon>
    </lineage>
</organism>
<proteinExistence type="predicted"/>
<dbReference type="Proteomes" id="UP000077013">
    <property type="component" value="Unassembled WGS sequence"/>
</dbReference>